<evidence type="ECO:0000313" key="3">
    <source>
        <dbReference type="EMBL" id="GJS71046.1"/>
    </source>
</evidence>
<dbReference type="PANTHER" id="PTHR46148">
    <property type="entry name" value="CHROMO DOMAIN-CONTAINING PROTEIN"/>
    <property type="match status" value="1"/>
</dbReference>
<feature type="coiled-coil region" evidence="1">
    <location>
        <begin position="208"/>
        <end position="238"/>
    </location>
</feature>
<reference evidence="3" key="1">
    <citation type="journal article" date="2022" name="Int. J. Mol. Sci.">
        <title>Draft Genome of Tanacetum Coccineum: Genomic Comparison of Closely Related Tanacetum-Family Plants.</title>
        <authorList>
            <person name="Yamashiro T."/>
            <person name="Shiraishi A."/>
            <person name="Nakayama K."/>
            <person name="Satake H."/>
        </authorList>
    </citation>
    <scope>NUCLEOTIDE SEQUENCE</scope>
</reference>
<dbReference type="PANTHER" id="PTHR46148:SF60">
    <property type="entry name" value="CHROMO DOMAIN-CONTAINING PROTEIN"/>
    <property type="match status" value="1"/>
</dbReference>
<organism evidence="3 4">
    <name type="scientific">Tanacetum coccineum</name>
    <dbReference type="NCBI Taxonomy" id="301880"/>
    <lineage>
        <taxon>Eukaryota</taxon>
        <taxon>Viridiplantae</taxon>
        <taxon>Streptophyta</taxon>
        <taxon>Embryophyta</taxon>
        <taxon>Tracheophyta</taxon>
        <taxon>Spermatophyta</taxon>
        <taxon>Magnoliopsida</taxon>
        <taxon>eudicotyledons</taxon>
        <taxon>Gunneridae</taxon>
        <taxon>Pentapetalae</taxon>
        <taxon>asterids</taxon>
        <taxon>campanulids</taxon>
        <taxon>Asterales</taxon>
        <taxon>Asteraceae</taxon>
        <taxon>Asteroideae</taxon>
        <taxon>Anthemideae</taxon>
        <taxon>Anthemidinae</taxon>
        <taxon>Tanacetum</taxon>
    </lineage>
</organism>
<keyword evidence="1" id="KW-0175">Coiled coil</keyword>
<feature type="domain" description="Tf2-1-like SH3-like" evidence="2">
    <location>
        <begin position="339"/>
        <end position="366"/>
    </location>
</feature>
<keyword evidence="4" id="KW-1185">Reference proteome</keyword>
<protein>
    <recommendedName>
        <fullName evidence="2">Tf2-1-like SH3-like domain-containing protein</fullName>
    </recommendedName>
</protein>
<dbReference type="InterPro" id="IPR056924">
    <property type="entry name" value="SH3_Tf2-1"/>
</dbReference>
<reference evidence="3" key="2">
    <citation type="submission" date="2022-01" db="EMBL/GenBank/DDBJ databases">
        <authorList>
            <person name="Yamashiro T."/>
            <person name="Shiraishi A."/>
            <person name="Satake H."/>
            <person name="Nakayama K."/>
        </authorList>
    </citation>
    <scope>NUCLEOTIDE SEQUENCE</scope>
</reference>
<dbReference type="Pfam" id="PF24626">
    <property type="entry name" value="SH3_Tf2-1"/>
    <property type="match status" value="1"/>
</dbReference>
<evidence type="ECO:0000313" key="4">
    <source>
        <dbReference type="Proteomes" id="UP001151760"/>
    </source>
</evidence>
<sequence length="400" mass="45684">MCTVIVVHAKFRVDIVWKLLVLQAGSPAGIHGLFSGRYGGLAGRMVTLRVSMAGAKGVTTGTLVRLICLINRYWEIVFLYSRHHCVVMISILVTPRVFASAGCDRLVSEPLVIEKGASCGTEGDRIVDRWSDAHSRAGPAESGKDWLSKRKFVIVCHEKVVRISLESDEILRVHENVLKERLVNDHRNDKLSSARLSSWSAPVAKSPYRLAPLEMQELSEQLQELQDEELELLRKEKLYLRLLCEAVTEIEYPYDTIRDIIILNWQDYLPTKANVVMCYSKKERNEMKPRRVPSDGYDHSIWKIGESSLTGLELVQEMTDKVVLVKENPKAVRDRRRGEHVGPLEILERVGPVAYRLRLPEELSGIKVDKTLRFVEEPIEIMDREIRNMKRSKISLVKVH</sequence>
<dbReference type="EMBL" id="BQNB010009977">
    <property type="protein sequence ID" value="GJS71046.1"/>
    <property type="molecule type" value="Genomic_DNA"/>
</dbReference>
<dbReference type="Proteomes" id="UP001151760">
    <property type="component" value="Unassembled WGS sequence"/>
</dbReference>
<comment type="caution">
    <text evidence="3">The sequence shown here is derived from an EMBL/GenBank/DDBJ whole genome shotgun (WGS) entry which is preliminary data.</text>
</comment>
<evidence type="ECO:0000256" key="1">
    <source>
        <dbReference type="SAM" id="Coils"/>
    </source>
</evidence>
<accession>A0ABQ4Y101</accession>
<gene>
    <name evidence="3" type="ORF">Tco_0703887</name>
</gene>
<evidence type="ECO:0000259" key="2">
    <source>
        <dbReference type="Pfam" id="PF24626"/>
    </source>
</evidence>
<proteinExistence type="predicted"/>
<name>A0ABQ4Y101_9ASTR</name>